<keyword evidence="2" id="KW-1185">Reference proteome</keyword>
<dbReference type="SUPFAM" id="SSF63748">
    <property type="entry name" value="Tudor/PWWP/MBT"/>
    <property type="match status" value="1"/>
</dbReference>
<evidence type="ECO:0000259" key="1">
    <source>
        <dbReference type="Pfam" id="PF00567"/>
    </source>
</evidence>
<protein>
    <submittedName>
        <fullName evidence="3 4">Uncharacterized protein LOC100898137</fullName>
    </submittedName>
</protein>
<dbReference type="InterPro" id="IPR002999">
    <property type="entry name" value="Tudor"/>
</dbReference>
<name>A0AAJ7PA69_9ACAR</name>
<evidence type="ECO:0000313" key="3">
    <source>
        <dbReference type="RefSeq" id="XP_003745285.1"/>
    </source>
</evidence>
<organism evidence="2 4">
    <name type="scientific">Galendromus occidentalis</name>
    <name type="common">western predatory mite</name>
    <dbReference type="NCBI Taxonomy" id="34638"/>
    <lineage>
        <taxon>Eukaryota</taxon>
        <taxon>Metazoa</taxon>
        <taxon>Ecdysozoa</taxon>
        <taxon>Arthropoda</taxon>
        <taxon>Chelicerata</taxon>
        <taxon>Arachnida</taxon>
        <taxon>Acari</taxon>
        <taxon>Parasitiformes</taxon>
        <taxon>Mesostigmata</taxon>
        <taxon>Gamasina</taxon>
        <taxon>Phytoseioidea</taxon>
        <taxon>Phytoseiidae</taxon>
        <taxon>Typhlodrominae</taxon>
        <taxon>Galendromus</taxon>
    </lineage>
</organism>
<gene>
    <name evidence="3 4" type="primary">LOC100898137</name>
</gene>
<feature type="domain" description="Tudor" evidence="1">
    <location>
        <begin position="193"/>
        <end position="243"/>
    </location>
</feature>
<evidence type="ECO:0000313" key="4">
    <source>
        <dbReference type="RefSeq" id="XP_018495825.1"/>
    </source>
</evidence>
<dbReference type="KEGG" id="goe:100898137"/>
<dbReference type="RefSeq" id="XP_003745285.1">
    <property type="nucleotide sequence ID" value="XM_003745237.2"/>
</dbReference>
<dbReference type="Proteomes" id="UP000694867">
    <property type="component" value="Unplaced"/>
</dbReference>
<dbReference type="Pfam" id="PF00567">
    <property type="entry name" value="TUDOR"/>
    <property type="match status" value="1"/>
</dbReference>
<dbReference type="AlphaFoldDB" id="A0AAJ7PA69"/>
<dbReference type="GeneID" id="100898137"/>
<dbReference type="Gene3D" id="2.30.30.140">
    <property type="match status" value="1"/>
</dbReference>
<accession>A0AAJ7PA69</accession>
<proteinExistence type="predicted"/>
<sequence>MANQDDLRFLRPNSRVLSTPTASPRSSYEGKLRACYEELAKRIKSRNVEFEVFYWHFVGKFGDHGNGADKNLLGAQDQAGLLEALLLTFTVEIRDGYTYLHLSRPSRMDSLGIPQKPLEKGSDVNIRVTECFREREFIRVNFHLKENEAELSRIQTFMNLRGLGGSVSCSKGRICAAPYMGPDEVRDGETPVYARAVLLDHSRKDRKCVRVRYIDFGSIDFVERAALRNIKAEFLKTPALALKGVVINSAISSADRQSQATRMRDADEISVRVLKYDRKLYQLYVHPTHD</sequence>
<dbReference type="RefSeq" id="XP_018495825.1">
    <property type="nucleotide sequence ID" value="XM_018640309.1"/>
</dbReference>
<evidence type="ECO:0000313" key="2">
    <source>
        <dbReference type="Proteomes" id="UP000694867"/>
    </source>
</evidence>
<reference evidence="3 4" key="1">
    <citation type="submission" date="2025-04" db="UniProtKB">
        <authorList>
            <consortium name="RefSeq"/>
        </authorList>
    </citation>
    <scope>IDENTIFICATION</scope>
</reference>